<dbReference type="PANTHER" id="PTHR43798">
    <property type="entry name" value="MONOACYLGLYCEROL LIPASE"/>
    <property type="match status" value="1"/>
</dbReference>
<dbReference type="SUPFAM" id="SSF53474">
    <property type="entry name" value="alpha/beta-Hydrolases"/>
    <property type="match status" value="1"/>
</dbReference>
<protein>
    <submittedName>
        <fullName evidence="2">Alpha/beta fold hydrolase</fullName>
    </submittedName>
</protein>
<dbReference type="PROSITE" id="PS51257">
    <property type="entry name" value="PROKAR_LIPOPROTEIN"/>
    <property type="match status" value="1"/>
</dbReference>
<proteinExistence type="predicted"/>
<accession>A0ABW5JDY3</accession>
<evidence type="ECO:0000313" key="2">
    <source>
        <dbReference type="EMBL" id="MFD2522740.1"/>
    </source>
</evidence>
<dbReference type="Pfam" id="PF00561">
    <property type="entry name" value="Abhydrolase_1"/>
    <property type="match status" value="1"/>
</dbReference>
<name>A0ABW5JDY3_9BACT</name>
<dbReference type="PANTHER" id="PTHR43798:SF33">
    <property type="entry name" value="HYDROLASE, PUTATIVE (AFU_ORTHOLOGUE AFUA_2G14860)-RELATED"/>
    <property type="match status" value="1"/>
</dbReference>
<dbReference type="EMBL" id="JBHULC010000021">
    <property type="protein sequence ID" value="MFD2522740.1"/>
    <property type="molecule type" value="Genomic_DNA"/>
</dbReference>
<dbReference type="GO" id="GO:0016787">
    <property type="term" value="F:hydrolase activity"/>
    <property type="evidence" value="ECO:0007669"/>
    <property type="project" value="UniProtKB-KW"/>
</dbReference>
<organism evidence="2 3">
    <name type="scientific">Emticicia soli</name>
    <dbReference type="NCBI Taxonomy" id="2027878"/>
    <lineage>
        <taxon>Bacteria</taxon>
        <taxon>Pseudomonadati</taxon>
        <taxon>Bacteroidota</taxon>
        <taxon>Cytophagia</taxon>
        <taxon>Cytophagales</taxon>
        <taxon>Leadbetterellaceae</taxon>
        <taxon>Emticicia</taxon>
    </lineage>
</organism>
<dbReference type="InterPro" id="IPR000073">
    <property type="entry name" value="AB_hydrolase_1"/>
</dbReference>
<feature type="domain" description="AB hydrolase-1" evidence="1">
    <location>
        <begin position="73"/>
        <end position="181"/>
    </location>
</feature>
<reference evidence="3" key="1">
    <citation type="journal article" date="2019" name="Int. J. Syst. Evol. Microbiol.">
        <title>The Global Catalogue of Microorganisms (GCM) 10K type strain sequencing project: providing services to taxonomists for standard genome sequencing and annotation.</title>
        <authorList>
            <consortium name="The Broad Institute Genomics Platform"/>
            <consortium name="The Broad Institute Genome Sequencing Center for Infectious Disease"/>
            <person name="Wu L."/>
            <person name="Ma J."/>
        </authorList>
    </citation>
    <scope>NUCLEOTIDE SEQUENCE [LARGE SCALE GENOMIC DNA]</scope>
    <source>
        <strain evidence="3">KCTC 52344</strain>
    </source>
</reference>
<dbReference type="Proteomes" id="UP001597510">
    <property type="component" value="Unassembled WGS sequence"/>
</dbReference>
<dbReference type="RefSeq" id="WP_340237821.1">
    <property type="nucleotide sequence ID" value="NZ_JBBEWC010000008.1"/>
</dbReference>
<dbReference type="InterPro" id="IPR029058">
    <property type="entry name" value="AB_hydrolase_fold"/>
</dbReference>
<evidence type="ECO:0000259" key="1">
    <source>
        <dbReference type="Pfam" id="PF00561"/>
    </source>
</evidence>
<keyword evidence="3" id="KW-1185">Reference proteome</keyword>
<gene>
    <name evidence="2" type="ORF">ACFSR2_17710</name>
</gene>
<dbReference type="PRINTS" id="PR00111">
    <property type="entry name" value="ABHYDROLASE"/>
</dbReference>
<dbReference type="Gene3D" id="3.40.50.1820">
    <property type="entry name" value="alpha/beta hydrolase"/>
    <property type="match status" value="1"/>
</dbReference>
<dbReference type="InterPro" id="IPR050266">
    <property type="entry name" value="AB_hydrolase_sf"/>
</dbReference>
<sequence length="297" mass="33880">MNRIKQLSGKTKRFIAFVTLSILLGSCFSRWIMTESELKEHYKDRLAKPLYHMVENDSLKLHYVTFGADTAQPVLFIHGAPGSWDGYLNMLDDSSLYNHYHLISVDRPGYGKSQKKPKKKVYSLKEQAHAIVLALKSNHSGKPAIIVGRSYGAPVAAQIVAMYPDLAKKVILLSPAIDPDTEKFWWFSKYGKFFMVRWFLPERMNTATDEKYAHVAELRKLQKEWPKIQTDVTVMCGGQDWIVDTTNFSYAKKMLQGNKNARFIFIPESGHLISSSRPDLVKKEICGIEDLKESLGN</sequence>
<evidence type="ECO:0000313" key="3">
    <source>
        <dbReference type="Proteomes" id="UP001597510"/>
    </source>
</evidence>
<comment type="caution">
    <text evidence="2">The sequence shown here is derived from an EMBL/GenBank/DDBJ whole genome shotgun (WGS) entry which is preliminary data.</text>
</comment>
<keyword evidence="2" id="KW-0378">Hydrolase</keyword>